<protein>
    <submittedName>
        <fullName evidence="1">Uncharacterized protein</fullName>
    </submittedName>
</protein>
<accession>A0ACB9SEU6</accession>
<proteinExistence type="predicted"/>
<gene>
    <name evidence="1" type="ORF">MLD38_002130</name>
</gene>
<dbReference type="EMBL" id="CM042880">
    <property type="protein sequence ID" value="KAI4389971.1"/>
    <property type="molecule type" value="Genomic_DNA"/>
</dbReference>
<reference evidence="2" key="1">
    <citation type="journal article" date="2023" name="Front. Plant Sci.">
        <title>Chromosomal-level genome assembly of Melastoma candidum provides insights into trichome evolution.</title>
        <authorList>
            <person name="Zhong Y."/>
            <person name="Wu W."/>
            <person name="Sun C."/>
            <person name="Zou P."/>
            <person name="Liu Y."/>
            <person name="Dai S."/>
            <person name="Zhou R."/>
        </authorList>
    </citation>
    <scope>NUCLEOTIDE SEQUENCE [LARGE SCALE GENOMIC DNA]</scope>
</reference>
<dbReference type="Proteomes" id="UP001057402">
    <property type="component" value="Chromosome 1"/>
</dbReference>
<name>A0ACB9SEU6_9MYRT</name>
<sequence>MMASSSVKPAVALFLVLSVLLQLAGAIHAEATTTAAVGGSQLVQNLNCGGACVARCRLSKRPNLCKRACGTCCYRCGCVPTGTSGNLDSCPCYASLKTHGGRRKCP</sequence>
<keyword evidence="2" id="KW-1185">Reference proteome</keyword>
<evidence type="ECO:0000313" key="1">
    <source>
        <dbReference type="EMBL" id="KAI4389971.1"/>
    </source>
</evidence>
<comment type="caution">
    <text evidence="1">The sequence shown here is derived from an EMBL/GenBank/DDBJ whole genome shotgun (WGS) entry which is preliminary data.</text>
</comment>
<organism evidence="1 2">
    <name type="scientific">Melastoma candidum</name>
    <dbReference type="NCBI Taxonomy" id="119954"/>
    <lineage>
        <taxon>Eukaryota</taxon>
        <taxon>Viridiplantae</taxon>
        <taxon>Streptophyta</taxon>
        <taxon>Embryophyta</taxon>
        <taxon>Tracheophyta</taxon>
        <taxon>Spermatophyta</taxon>
        <taxon>Magnoliopsida</taxon>
        <taxon>eudicotyledons</taxon>
        <taxon>Gunneridae</taxon>
        <taxon>Pentapetalae</taxon>
        <taxon>rosids</taxon>
        <taxon>malvids</taxon>
        <taxon>Myrtales</taxon>
        <taxon>Melastomataceae</taxon>
        <taxon>Melastomatoideae</taxon>
        <taxon>Melastomateae</taxon>
        <taxon>Melastoma</taxon>
    </lineage>
</organism>
<evidence type="ECO:0000313" key="2">
    <source>
        <dbReference type="Proteomes" id="UP001057402"/>
    </source>
</evidence>